<protein>
    <recommendedName>
        <fullName evidence="4">RRM domain-containing protein</fullName>
    </recommendedName>
</protein>
<keyword evidence="1 2" id="KW-0694">RNA-binding</keyword>
<dbReference type="InterPro" id="IPR012677">
    <property type="entry name" value="Nucleotide-bd_a/b_plait_sf"/>
</dbReference>
<accession>A0ABR3ZYR7</accession>
<evidence type="ECO:0000256" key="1">
    <source>
        <dbReference type="ARBA" id="ARBA00022884"/>
    </source>
</evidence>
<feature type="compositionally biased region" description="Basic and acidic residues" evidence="3">
    <location>
        <begin position="163"/>
        <end position="221"/>
    </location>
</feature>
<dbReference type="PANTHER" id="PTHR23236:SF51">
    <property type="entry name" value="NUCLEOLAR PROTEIN 6"/>
    <property type="match status" value="1"/>
</dbReference>
<feature type="region of interest" description="Disordered" evidence="3">
    <location>
        <begin position="154"/>
        <end position="234"/>
    </location>
</feature>
<dbReference type="InterPro" id="IPR000504">
    <property type="entry name" value="RRM_dom"/>
</dbReference>
<comment type="caution">
    <text evidence="5">The sequence shown here is derived from an EMBL/GenBank/DDBJ whole genome shotgun (WGS) entry which is preliminary data.</text>
</comment>
<dbReference type="SUPFAM" id="SSF54928">
    <property type="entry name" value="RNA-binding domain, RBD"/>
    <property type="match status" value="1"/>
</dbReference>
<dbReference type="InterPro" id="IPR034228">
    <property type="entry name" value="Nop6_RRM"/>
</dbReference>
<reference evidence="5 6" key="1">
    <citation type="submission" date="2024-09" db="EMBL/GenBank/DDBJ databases">
        <title>Rethinking Asexuality: The Enigmatic Case of Functional Sexual Genes in Lepraria (Stereocaulaceae).</title>
        <authorList>
            <person name="Doellman M."/>
            <person name="Sun Y."/>
            <person name="Barcenas-Pena A."/>
            <person name="Lumbsch H.T."/>
            <person name="Grewe F."/>
        </authorList>
    </citation>
    <scope>NUCLEOTIDE SEQUENCE [LARGE SCALE GENOMIC DNA]</scope>
    <source>
        <strain evidence="5 6">Mercado 3170</strain>
    </source>
</reference>
<keyword evidence="6" id="KW-1185">Reference proteome</keyword>
<dbReference type="EMBL" id="JBEFKJ010000036">
    <property type="protein sequence ID" value="KAL2037908.1"/>
    <property type="molecule type" value="Genomic_DNA"/>
</dbReference>
<dbReference type="PROSITE" id="PS50102">
    <property type="entry name" value="RRM"/>
    <property type="match status" value="1"/>
</dbReference>
<dbReference type="Pfam" id="PF00076">
    <property type="entry name" value="RRM_1"/>
    <property type="match status" value="1"/>
</dbReference>
<feature type="compositionally biased region" description="Basic and acidic residues" evidence="3">
    <location>
        <begin position="33"/>
        <end position="42"/>
    </location>
</feature>
<dbReference type="PANTHER" id="PTHR23236">
    <property type="entry name" value="EUKARYOTIC TRANSLATION INITIATION FACTOR 4B/4H"/>
    <property type="match status" value="1"/>
</dbReference>
<organism evidence="5 6">
    <name type="scientific">Stereocaulon virgatum</name>
    <dbReference type="NCBI Taxonomy" id="373712"/>
    <lineage>
        <taxon>Eukaryota</taxon>
        <taxon>Fungi</taxon>
        <taxon>Dikarya</taxon>
        <taxon>Ascomycota</taxon>
        <taxon>Pezizomycotina</taxon>
        <taxon>Lecanoromycetes</taxon>
        <taxon>OSLEUM clade</taxon>
        <taxon>Lecanoromycetidae</taxon>
        <taxon>Lecanorales</taxon>
        <taxon>Lecanorineae</taxon>
        <taxon>Stereocaulaceae</taxon>
        <taxon>Stereocaulon</taxon>
    </lineage>
</organism>
<proteinExistence type="predicted"/>
<dbReference type="SMART" id="SM00360">
    <property type="entry name" value="RRM"/>
    <property type="match status" value="1"/>
</dbReference>
<dbReference type="InterPro" id="IPR035979">
    <property type="entry name" value="RBD_domain_sf"/>
</dbReference>
<name>A0ABR3ZYR7_9LECA</name>
<evidence type="ECO:0000313" key="5">
    <source>
        <dbReference type="EMBL" id="KAL2037908.1"/>
    </source>
</evidence>
<dbReference type="Gene3D" id="3.30.70.330">
    <property type="match status" value="1"/>
</dbReference>
<sequence>MPADTKRKEARKRKFGAQTAESQLDYGVNMELDSSKVEEPPTKKAKQAQPFQKALDTTTTADNAKAQAQPKPQRFIVFIGNLPYTATDASIQTHFAKVHPNSIRHRTDKETGKSKGFAFLEFEGYDRMKTCLKLYHQSSFDDGVSAARKLNVELTAGGGGGKSSERKTKLRVKNERLNEQRKRRVLEEEKIHRKGKRDNEKGEEKESDKRKPAVDNADIHPSRRSRVRGGSNGT</sequence>
<gene>
    <name evidence="5" type="ORF">N7G274_009383</name>
</gene>
<feature type="domain" description="RRM" evidence="4">
    <location>
        <begin position="75"/>
        <end position="157"/>
    </location>
</feature>
<evidence type="ECO:0000313" key="6">
    <source>
        <dbReference type="Proteomes" id="UP001590950"/>
    </source>
</evidence>
<evidence type="ECO:0000256" key="3">
    <source>
        <dbReference type="SAM" id="MobiDB-lite"/>
    </source>
</evidence>
<dbReference type="Proteomes" id="UP001590950">
    <property type="component" value="Unassembled WGS sequence"/>
</dbReference>
<dbReference type="CDD" id="cd12400">
    <property type="entry name" value="RRM_Nop6"/>
    <property type="match status" value="1"/>
</dbReference>
<feature type="region of interest" description="Disordered" evidence="3">
    <location>
        <begin position="1"/>
        <end position="68"/>
    </location>
</feature>
<evidence type="ECO:0000256" key="2">
    <source>
        <dbReference type="PROSITE-ProRule" id="PRU00176"/>
    </source>
</evidence>
<evidence type="ECO:0000259" key="4">
    <source>
        <dbReference type="PROSITE" id="PS50102"/>
    </source>
</evidence>